<evidence type="ECO:0000256" key="9">
    <source>
        <dbReference type="PIRSR" id="PIRSR000350-4"/>
    </source>
</evidence>
<comment type="catalytic activity">
    <reaction evidence="6 10">
        <text>N(6)-[(R)-dihydrolipoyl]-L-lysyl-[protein] + NAD(+) = N(6)-[(R)-lipoyl]-L-lysyl-[protein] + NADH + H(+)</text>
        <dbReference type="Rhea" id="RHEA:15045"/>
        <dbReference type="Rhea" id="RHEA-COMP:10474"/>
        <dbReference type="Rhea" id="RHEA-COMP:10475"/>
        <dbReference type="ChEBI" id="CHEBI:15378"/>
        <dbReference type="ChEBI" id="CHEBI:57540"/>
        <dbReference type="ChEBI" id="CHEBI:57945"/>
        <dbReference type="ChEBI" id="CHEBI:83099"/>
        <dbReference type="ChEBI" id="CHEBI:83100"/>
        <dbReference type="EC" id="1.8.1.4"/>
    </reaction>
</comment>
<feature type="domain" description="Pyridine nucleotide-disulphide oxidoreductase dimerisation" evidence="11">
    <location>
        <begin position="347"/>
        <end position="454"/>
    </location>
</feature>
<feature type="binding site" evidence="8">
    <location>
        <position position="203"/>
    </location>
    <ligand>
        <name>NAD(+)</name>
        <dbReference type="ChEBI" id="CHEBI:57540"/>
    </ligand>
</feature>
<feature type="disulfide bond" description="Redox-active" evidence="9">
    <location>
        <begin position="41"/>
        <end position="46"/>
    </location>
</feature>
<evidence type="ECO:0000256" key="1">
    <source>
        <dbReference type="ARBA" id="ARBA00007532"/>
    </source>
</evidence>
<dbReference type="InterPro" id="IPR006258">
    <property type="entry name" value="Lipoamide_DH"/>
</dbReference>
<dbReference type="FunFam" id="3.30.390.30:FF:000001">
    <property type="entry name" value="Dihydrolipoyl dehydrogenase"/>
    <property type="match status" value="1"/>
</dbReference>
<keyword evidence="5 10" id="KW-0560">Oxidoreductase</keyword>
<dbReference type="Pfam" id="PF07992">
    <property type="entry name" value="Pyr_redox_2"/>
    <property type="match status" value="1"/>
</dbReference>
<name>A0A521FCA0_9SPHI</name>
<dbReference type="OrthoDB" id="9800167at2"/>
<dbReference type="PRINTS" id="PR00368">
    <property type="entry name" value="FADPNR"/>
</dbReference>
<keyword evidence="3 10" id="KW-0285">Flavoprotein</keyword>
<proteinExistence type="inferred from homology"/>
<dbReference type="PIRSF" id="PIRSF000350">
    <property type="entry name" value="Mercury_reductase_MerA"/>
    <property type="match status" value="1"/>
</dbReference>
<feature type="active site" description="Proton acceptor" evidence="7">
    <location>
        <position position="445"/>
    </location>
</feature>
<evidence type="ECO:0000313" key="14">
    <source>
        <dbReference type="Proteomes" id="UP000320300"/>
    </source>
</evidence>
<evidence type="ECO:0000256" key="7">
    <source>
        <dbReference type="PIRSR" id="PIRSR000350-2"/>
    </source>
</evidence>
<feature type="binding site" evidence="8">
    <location>
        <begin position="180"/>
        <end position="187"/>
    </location>
    <ligand>
        <name>NAD(+)</name>
        <dbReference type="ChEBI" id="CHEBI:57540"/>
    </ligand>
</feature>
<comment type="miscellaneous">
    <text evidence="10">The active site is a redox-active disulfide bond.</text>
</comment>
<dbReference type="Pfam" id="PF02852">
    <property type="entry name" value="Pyr_redox_dim"/>
    <property type="match status" value="1"/>
</dbReference>
<evidence type="ECO:0000256" key="8">
    <source>
        <dbReference type="PIRSR" id="PIRSR000350-3"/>
    </source>
</evidence>
<evidence type="ECO:0000256" key="10">
    <source>
        <dbReference type="RuleBase" id="RU003692"/>
    </source>
</evidence>
<dbReference type="RefSeq" id="WP_142530011.1">
    <property type="nucleotide sequence ID" value="NZ_CBCSJO010000001.1"/>
</dbReference>
<feature type="domain" description="FAD/NAD(P)-binding" evidence="12">
    <location>
        <begin position="5"/>
        <end position="323"/>
    </location>
</feature>
<dbReference type="GO" id="GO:0003955">
    <property type="term" value="F:NAD(P)H dehydrogenase (quinone) activity"/>
    <property type="evidence" value="ECO:0007669"/>
    <property type="project" value="TreeGrafter"/>
</dbReference>
<keyword evidence="10" id="KW-0676">Redox-active center</keyword>
<keyword evidence="8 10" id="KW-0520">NAD</keyword>
<feature type="binding site" evidence="8">
    <location>
        <position position="271"/>
    </location>
    <ligand>
        <name>NAD(+)</name>
        <dbReference type="ChEBI" id="CHEBI:57540"/>
    </ligand>
</feature>
<accession>A0A521FCA0</accession>
<evidence type="ECO:0000256" key="5">
    <source>
        <dbReference type="ARBA" id="ARBA00023002"/>
    </source>
</evidence>
<dbReference type="InterPro" id="IPR001100">
    <property type="entry name" value="Pyr_nuc-diS_OxRdtase"/>
</dbReference>
<dbReference type="EC" id="1.8.1.4" evidence="2 10"/>
<keyword evidence="8" id="KW-0547">Nucleotide-binding</keyword>
<feature type="binding site" evidence="8">
    <location>
        <position position="50"/>
    </location>
    <ligand>
        <name>FAD</name>
        <dbReference type="ChEBI" id="CHEBI:57692"/>
    </ligand>
</feature>
<dbReference type="Gene3D" id="3.30.390.30">
    <property type="match status" value="1"/>
</dbReference>
<dbReference type="Proteomes" id="UP000320300">
    <property type="component" value="Unassembled WGS sequence"/>
</dbReference>
<dbReference type="Gene3D" id="3.50.50.60">
    <property type="entry name" value="FAD/NAD(P)-binding domain"/>
    <property type="match status" value="2"/>
</dbReference>
<dbReference type="EMBL" id="FXTN01000011">
    <property type="protein sequence ID" value="SMO93221.1"/>
    <property type="molecule type" value="Genomic_DNA"/>
</dbReference>
<dbReference type="PANTHER" id="PTHR43014:SF2">
    <property type="entry name" value="MERCURIC REDUCTASE"/>
    <property type="match status" value="1"/>
</dbReference>
<comment type="cofactor">
    <cofactor evidence="8 10">
        <name>FAD</name>
        <dbReference type="ChEBI" id="CHEBI:57692"/>
    </cofactor>
    <text evidence="8 10">Binds 1 FAD per subunit.</text>
</comment>
<dbReference type="PANTHER" id="PTHR43014">
    <property type="entry name" value="MERCURIC REDUCTASE"/>
    <property type="match status" value="1"/>
</dbReference>
<dbReference type="InterPro" id="IPR016156">
    <property type="entry name" value="FAD/NAD-linked_Rdtase_dimer_sf"/>
</dbReference>
<dbReference type="SUPFAM" id="SSF55424">
    <property type="entry name" value="FAD/NAD-linked reductases, dimerisation (C-terminal) domain"/>
    <property type="match status" value="1"/>
</dbReference>
<evidence type="ECO:0000256" key="3">
    <source>
        <dbReference type="ARBA" id="ARBA00022630"/>
    </source>
</evidence>
<evidence type="ECO:0000313" key="13">
    <source>
        <dbReference type="EMBL" id="SMO93221.1"/>
    </source>
</evidence>
<gene>
    <name evidence="13" type="ORF">SAMN06265348_11120</name>
</gene>
<sequence length="460" mass="50371">MKEFDAIIIGSGQAGTPLARKLAKAGWKTAIIEKRLVGGTCINDGCTPTKALVASAKLAFMAERSADLGIDIPAYKVDFKAVMARKAGIVKHSHDGSVSGLENTKNLTLIYGEAKFTDDHTLYIDGRDGSFENYTAKHIFINTGESPVIPDIEGVHDINYLTSTTILELDQVPEHLLIVGGGYIGLEFAQMFSRFGAKVTLLEHGDRLLPKEDGDVCEVVTEFFKEDGIEVFTEVNVSKFEKTADHKIKVTAEHNGKKMHYSGSHVLLASGRKPQTENLGLENTGIKCDEKGHVQVNDFLETAVKNVYALGDVKGGPAFTHISYNDYVVVAANLLENAKMSIKGRMIPYCMFIDPQLGRIGITETQAIAAKLDYLVAKLPMEHVARAIETGQTRGFMKAVVDKKTKQILGATIIGEQGGEIMSIIQMAMMGKITYEEIRYTIFAHPLYAESLNNLFMSIT</sequence>
<protein>
    <recommendedName>
        <fullName evidence="2 10">Dihydrolipoyl dehydrogenase</fullName>
        <ecNumber evidence="2 10">1.8.1.4</ecNumber>
    </recommendedName>
</protein>
<dbReference type="SUPFAM" id="SSF51905">
    <property type="entry name" value="FAD/NAD(P)-binding domain"/>
    <property type="match status" value="1"/>
</dbReference>
<evidence type="ECO:0000256" key="4">
    <source>
        <dbReference type="ARBA" id="ARBA00022827"/>
    </source>
</evidence>
<evidence type="ECO:0000256" key="6">
    <source>
        <dbReference type="ARBA" id="ARBA00049187"/>
    </source>
</evidence>
<dbReference type="PRINTS" id="PR00411">
    <property type="entry name" value="PNDRDTASEI"/>
</dbReference>
<dbReference type="GO" id="GO:0050660">
    <property type="term" value="F:flavin adenine dinucleotide binding"/>
    <property type="evidence" value="ECO:0007669"/>
    <property type="project" value="InterPro"/>
</dbReference>
<dbReference type="GO" id="GO:0004148">
    <property type="term" value="F:dihydrolipoyl dehydrogenase (NADH) activity"/>
    <property type="evidence" value="ECO:0007669"/>
    <property type="project" value="UniProtKB-EC"/>
</dbReference>
<dbReference type="InterPro" id="IPR036188">
    <property type="entry name" value="FAD/NAD-bd_sf"/>
</dbReference>
<evidence type="ECO:0000259" key="11">
    <source>
        <dbReference type="Pfam" id="PF02852"/>
    </source>
</evidence>
<evidence type="ECO:0000256" key="2">
    <source>
        <dbReference type="ARBA" id="ARBA00012608"/>
    </source>
</evidence>
<comment type="similarity">
    <text evidence="1 10">Belongs to the class-I pyridine nucleotide-disulfide oxidoreductase family.</text>
</comment>
<organism evidence="13 14">
    <name type="scientific">Pedobacter westerhofensis</name>
    <dbReference type="NCBI Taxonomy" id="425512"/>
    <lineage>
        <taxon>Bacteria</taxon>
        <taxon>Pseudomonadati</taxon>
        <taxon>Bacteroidota</taxon>
        <taxon>Sphingobacteriia</taxon>
        <taxon>Sphingobacteriales</taxon>
        <taxon>Sphingobacteriaceae</taxon>
        <taxon>Pedobacter</taxon>
    </lineage>
</organism>
<dbReference type="InterPro" id="IPR023753">
    <property type="entry name" value="FAD/NAD-binding_dom"/>
</dbReference>
<reference evidence="13 14" key="1">
    <citation type="submission" date="2017-05" db="EMBL/GenBank/DDBJ databases">
        <authorList>
            <person name="Varghese N."/>
            <person name="Submissions S."/>
        </authorList>
    </citation>
    <scope>NUCLEOTIDE SEQUENCE [LARGE SCALE GENOMIC DNA]</scope>
    <source>
        <strain evidence="13 14">DSM 19036</strain>
    </source>
</reference>
<dbReference type="AlphaFoldDB" id="A0A521FCA0"/>
<keyword evidence="4 8" id="KW-0274">FAD</keyword>
<dbReference type="NCBIfam" id="TIGR01350">
    <property type="entry name" value="lipoamide_DH"/>
    <property type="match status" value="1"/>
</dbReference>
<feature type="binding site" evidence="8">
    <location>
        <position position="312"/>
    </location>
    <ligand>
        <name>FAD</name>
        <dbReference type="ChEBI" id="CHEBI:57692"/>
    </ligand>
</feature>
<evidence type="ECO:0000259" key="12">
    <source>
        <dbReference type="Pfam" id="PF07992"/>
    </source>
</evidence>
<dbReference type="InterPro" id="IPR004099">
    <property type="entry name" value="Pyr_nucl-diS_OxRdtase_dimer"/>
</dbReference>
<keyword evidence="14" id="KW-1185">Reference proteome</keyword>